<dbReference type="InterPro" id="IPR024775">
    <property type="entry name" value="DinB-like"/>
</dbReference>
<feature type="domain" description="DinB-like" evidence="1">
    <location>
        <begin position="5"/>
        <end position="54"/>
    </location>
</feature>
<organism evidence="2 3">
    <name type="scientific">Mangrovibacillus cuniculi</name>
    <dbReference type="NCBI Taxonomy" id="2593652"/>
    <lineage>
        <taxon>Bacteria</taxon>
        <taxon>Bacillati</taxon>
        <taxon>Bacillota</taxon>
        <taxon>Bacilli</taxon>
        <taxon>Bacillales</taxon>
        <taxon>Bacillaceae</taxon>
        <taxon>Mangrovibacillus</taxon>
    </lineage>
</organism>
<evidence type="ECO:0000313" key="2">
    <source>
        <dbReference type="EMBL" id="QPC46091.1"/>
    </source>
</evidence>
<dbReference type="KEGG" id="mcui:G8O30_03515"/>
<name>A0A7S8CA59_9BACI</name>
<dbReference type="Proteomes" id="UP000593626">
    <property type="component" value="Chromosome"/>
</dbReference>
<dbReference type="Pfam" id="PF12867">
    <property type="entry name" value="DinB_2"/>
    <property type="match status" value="1"/>
</dbReference>
<dbReference type="RefSeq" id="WP_275576517.1">
    <property type="nucleotide sequence ID" value="NZ_CP049742.1"/>
</dbReference>
<keyword evidence="3" id="KW-1185">Reference proteome</keyword>
<reference evidence="2 3" key="1">
    <citation type="submission" date="2019-07" db="EMBL/GenBank/DDBJ databases">
        <title>Genome sequence of 2 isolates from Red Sea Mangroves.</title>
        <authorList>
            <person name="Sefrji F."/>
            <person name="Michoud G."/>
            <person name="Merlino G."/>
            <person name="Daffonchio D."/>
        </authorList>
    </citation>
    <scope>NUCLEOTIDE SEQUENCE [LARGE SCALE GENOMIC DNA]</scope>
    <source>
        <strain evidence="2 3">R1DC41</strain>
    </source>
</reference>
<dbReference type="AlphaFoldDB" id="A0A7S8CA59"/>
<protein>
    <submittedName>
        <fullName evidence="2">DinB family protein</fullName>
    </submittedName>
</protein>
<dbReference type="EMBL" id="CP049742">
    <property type="protein sequence ID" value="QPC46091.1"/>
    <property type="molecule type" value="Genomic_DNA"/>
</dbReference>
<dbReference type="InterPro" id="IPR034660">
    <property type="entry name" value="DinB/YfiT-like"/>
</dbReference>
<dbReference type="Gene3D" id="1.20.120.450">
    <property type="entry name" value="dinb family like domain"/>
    <property type="match status" value="1"/>
</dbReference>
<accession>A0A7S8CA59</accession>
<proteinExistence type="predicted"/>
<dbReference type="SUPFAM" id="SSF109854">
    <property type="entry name" value="DinB/YfiT-like putative metalloenzymes"/>
    <property type="match status" value="1"/>
</dbReference>
<evidence type="ECO:0000259" key="1">
    <source>
        <dbReference type="Pfam" id="PF12867"/>
    </source>
</evidence>
<gene>
    <name evidence="2" type="ORF">G8O30_03515</name>
</gene>
<evidence type="ECO:0000313" key="3">
    <source>
        <dbReference type="Proteomes" id="UP000593626"/>
    </source>
</evidence>
<sequence length="72" mass="8381">MNNSLSNVRDTLIQLIIPLTYEQLNWKPTQSNWSVAQVVLHVAEAEARFLKLVETAVQEKNSEVQQKWIFLK</sequence>